<dbReference type="OrthoDB" id="9808081at2"/>
<dbReference type="GO" id="GO:0008803">
    <property type="term" value="F:bis(5'-nucleosyl)-tetraphosphatase (symmetrical) activity"/>
    <property type="evidence" value="ECO:0007669"/>
    <property type="project" value="TreeGrafter"/>
</dbReference>
<name>A0A223V4N3_9FLAO</name>
<dbReference type="PANTHER" id="PTHR42850">
    <property type="entry name" value="METALLOPHOSPHOESTERASE"/>
    <property type="match status" value="1"/>
</dbReference>
<sequence>MTLQRTLVIGDIHSGLKALEVLLKRARVTEEDRLIFLGDYIDAWSDAVETINYLIQLNTTHDCIFLRGNHDELCYEWLTGGKDNPTWFMHGGKATAESYAKADEATKKRHVLFYESLVNYHLTEGNKLFLHAGFTHLKGIEHEYFTKAFYWDRTLWELALSLNPDLEKEDDHYPKRLKHYDEIFIGHTPVTRMGKTTPQNSANVWNVDTGAAFRGPLTALDIDTKKFWQSDPVHTYYPGEKGRN</sequence>
<dbReference type="InterPro" id="IPR050126">
    <property type="entry name" value="Ap4A_hydrolase"/>
</dbReference>
<protein>
    <submittedName>
        <fullName evidence="2">Serine/threonine protein phosphatase</fullName>
    </submittedName>
</protein>
<proteinExistence type="predicted"/>
<dbReference type="GO" id="GO:0016791">
    <property type="term" value="F:phosphatase activity"/>
    <property type="evidence" value="ECO:0007669"/>
    <property type="project" value="TreeGrafter"/>
</dbReference>
<dbReference type="KEGG" id="marb:CJ263_09125"/>
<evidence type="ECO:0000313" key="2">
    <source>
        <dbReference type="EMBL" id="ASV30361.1"/>
    </source>
</evidence>
<dbReference type="Pfam" id="PF00149">
    <property type="entry name" value="Metallophos"/>
    <property type="match status" value="1"/>
</dbReference>
<dbReference type="AlphaFoldDB" id="A0A223V4N3"/>
<dbReference type="GO" id="GO:0005737">
    <property type="term" value="C:cytoplasm"/>
    <property type="evidence" value="ECO:0007669"/>
    <property type="project" value="TreeGrafter"/>
</dbReference>
<dbReference type="RefSeq" id="WP_094996980.1">
    <property type="nucleotide sequence ID" value="NZ_BMJL01000002.1"/>
</dbReference>
<evidence type="ECO:0000259" key="1">
    <source>
        <dbReference type="Pfam" id="PF00149"/>
    </source>
</evidence>
<keyword evidence="3" id="KW-1185">Reference proteome</keyword>
<accession>A0A223V4N3</accession>
<dbReference type="InterPro" id="IPR029052">
    <property type="entry name" value="Metallo-depent_PP-like"/>
</dbReference>
<reference evidence="2 3" key="1">
    <citation type="submission" date="2017-08" db="EMBL/GenBank/DDBJ databases">
        <title>The complete genome sequence of Maribacter sp. B1, isolated from deep-sea sediment.</title>
        <authorList>
            <person name="Wu Y.-H."/>
            <person name="Cheng H."/>
            <person name="Xu X.-W."/>
        </authorList>
    </citation>
    <scope>NUCLEOTIDE SEQUENCE [LARGE SCALE GENOMIC DNA]</scope>
    <source>
        <strain evidence="2 3">B1</strain>
    </source>
</reference>
<feature type="domain" description="Calcineurin-like phosphoesterase" evidence="1">
    <location>
        <begin position="5"/>
        <end position="200"/>
    </location>
</feature>
<dbReference type="SUPFAM" id="SSF56300">
    <property type="entry name" value="Metallo-dependent phosphatases"/>
    <property type="match status" value="1"/>
</dbReference>
<organism evidence="2 3">
    <name type="scientific">Maribacter cobaltidurans</name>
    <dbReference type="NCBI Taxonomy" id="1178778"/>
    <lineage>
        <taxon>Bacteria</taxon>
        <taxon>Pseudomonadati</taxon>
        <taxon>Bacteroidota</taxon>
        <taxon>Flavobacteriia</taxon>
        <taxon>Flavobacteriales</taxon>
        <taxon>Flavobacteriaceae</taxon>
        <taxon>Maribacter</taxon>
    </lineage>
</organism>
<dbReference type="Proteomes" id="UP000215244">
    <property type="component" value="Chromosome"/>
</dbReference>
<dbReference type="PANTHER" id="PTHR42850:SF4">
    <property type="entry name" value="ZINC-DEPENDENT ENDOPOLYPHOSPHATASE"/>
    <property type="match status" value="1"/>
</dbReference>
<dbReference type="Gene3D" id="3.60.21.10">
    <property type="match status" value="1"/>
</dbReference>
<evidence type="ECO:0000313" key="3">
    <source>
        <dbReference type="Proteomes" id="UP000215244"/>
    </source>
</evidence>
<dbReference type="EMBL" id="CP022957">
    <property type="protein sequence ID" value="ASV30361.1"/>
    <property type="molecule type" value="Genomic_DNA"/>
</dbReference>
<gene>
    <name evidence="2" type="ORF">CJ263_09125</name>
</gene>
<dbReference type="InterPro" id="IPR004843">
    <property type="entry name" value="Calcineurin-like_PHP"/>
</dbReference>
<dbReference type="GO" id="GO:0110154">
    <property type="term" value="P:RNA decapping"/>
    <property type="evidence" value="ECO:0007669"/>
    <property type="project" value="TreeGrafter"/>
</dbReference>